<accession>A0A4Y2AJ54</accession>
<proteinExistence type="predicted"/>
<keyword evidence="3" id="KW-1185">Reference proteome</keyword>
<name>A0A4Y2AJ54_ARAVE</name>
<feature type="domain" description="Integrase catalytic" evidence="1">
    <location>
        <begin position="23"/>
        <end position="150"/>
    </location>
</feature>
<dbReference type="AlphaFoldDB" id="A0A4Y2AJ54"/>
<organism evidence="2 3">
    <name type="scientific">Araneus ventricosus</name>
    <name type="common">Orbweaver spider</name>
    <name type="synonym">Epeira ventricosa</name>
    <dbReference type="NCBI Taxonomy" id="182803"/>
    <lineage>
        <taxon>Eukaryota</taxon>
        <taxon>Metazoa</taxon>
        <taxon>Ecdysozoa</taxon>
        <taxon>Arthropoda</taxon>
        <taxon>Chelicerata</taxon>
        <taxon>Arachnida</taxon>
        <taxon>Araneae</taxon>
        <taxon>Araneomorphae</taxon>
        <taxon>Entelegynae</taxon>
        <taxon>Araneoidea</taxon>
        <taxon>Araneidae</taxon>
        <taxon>Araneus</taxon>
    </lineage>
</organism>
<dbReference type="OrthoDB" id="775972at2759"/>
<evidence type="ECO:0000259" key="1">
    <source>
        <dbReference type="PROSITE" id="PS50994"/>
    </source>
</evidence>
<dbReference type="PANTHER" id="PTHR37984">
    <property type="entry name" value="PROTEIN CBG26694"/>
    <property type="match status" value="1"/>
</dbReference>
<dbReference type="InterPro" id="IPR050951">
    <property type="entry name" value="Retrovirus_Pol_polyprotein"/>
</dbReference>
<evidence type="ECO:0000313" key="2">
    <source>
        <dbReference type="EMBL" id="GBL79657.1"/>
    </source>
</evidence>
<dbReference type="PANTHER" id="PTHR37984:SF15">
    <property type="entry name" value="INTEGRASE CATALYTIC DOMAIN-CONTAINING PROTEIN"/>
    <property type="match status" value="1"/>
</dbReference>
<dbReference type="GO" id="GO:0015074">
    <property type="term" value="P:DNA integration"/>
    <property type="evidence" value="ECO:0007669"/>
    <property type="project" value="InterPro"/>
</dbReference>
<reference evidence="2 3" key="1">
    <citation type="journal article" date="2019" name="Sci. Rep.">
        <title>Orb-weaving spider Araneus ventricosus genome elucidates the spidroin gene catalogue.</title>
        <authorList>
            <person name="Kono N."/>
            <person name="Nakamura H."/>
            <person name="Ohtoshi R."/>
            <person name="Moran D.A.P."/>
            <person name="Shinohara A."/>
            <person name="Yoshida Y."/>
            <person name="Fujiwara M."/>
            <person name="Mori M."/>
            <person name="Tomita M."/>
            <person name="Arakawa K."/>
        </authorList>
    </citation>
    <scope>NUCLEOTIDE SEQUENCE [LARGE SCALE GENOMIC DNA]</scope>
</reference>
<dbReference type="InterPro" id="IPR012337">
    <property type="entry name" value="RNaseH-like_sf"/>
</dbReference>
<dbReference type="EMBL" id="BGPR01000019">
    <property type="protein sequence ID" value="GBL79657.1"/>
    <property type="molecule type" value="Genomic_DNA"/>
</dbReference>
<dbReference type="PROSITE" id="PS50994">
    <property type="entry name" value="INTEGRASE"/>
    <property type="match status" value="1"/>
</dbReference>
<evidence type="ECO:0000313" key="3">
    <source>
        <dbReference type="Proteomes" id="UP000499080"/>
    </source>
</evidence>
<dbReference type="InterPro" id="IPR001584">
    <property type="entry name" value="Integrase_cat-core"/>
</dbReference>
<dbReference type="InterPro" id="IPR036397">
    <property type="entry name" value="RNaseH_sf"/>
</dbReference>
<comment type="caution">
    <text evidence="2">The sequence shown here is derived from an EMBL/GenBank/DDBJ whole genome shotgun (WGS) entry which is preliminary data.</text>
</comment>
<dbReference type="Pfam" id="PF00665">
    <property type="entry name" value="rve"/>
    <property type="match status" value="1"/>
</dbReference>
<gene>
    <name evidence="2" type="ORF">AVEN_18202_1</name>
</gene>
<dbReference type="Gene3D" id="3.30.420.10">
    <property type="entry name" value="Ribonuclease H-like superfamily/Ribonuclease H"/>
    <property type="match status" value="1"/>
</dbReference>
<dbReference type="SUPFAM" id="SSF53098">
    <property type="entry name" value="Ribonuclease H-like"/>
    <property type="match status" value="1"/>
</dbReference>
<dbReference type="Proteomes" id="UP000499080">
    <property type="component" value="Unassembled WGS sequence"/>
</dbReference>
<dbReference type="GO" id="GO:0003676">
    <property type="term" value="F:nucleic acid binding"/>
    <property type="evidence" value="ECO:0007669"/>
    <property type="project" value="InterPro"/>
</dbReference>
<protein>
    <recommendedName>
        <fullName evidence="1">Integrase catalytic domain-containing protein</fullName>
    </recommendedName>
</protein>
<sequence>MIRSCIRCQRAKVTQNTRSSIGTFVLPNARFVHIRIDFIGPLLPSDGNKLYMTIPDRFTRWPDVIPMPDMTAETTARALMYGWISRFGCIATITVDQGTNFQSNLFRELARILGCNRIRRAAYHPQTYGIIERLHRHHLKSSLKAHNHMK</sequence>